<evidence type="ECO:0000313" key="1">
    <source>
        <dbReference type="EMBL" id="CAI8025506.1"/>
    </source>
</evidence>
<sequence>MPINRALYTRVTWPQGMPATNSASRARARACPQARRFGKSGARIIELACRPQFSSRAAD</sequence>
<evidence type="ECO:0000313" key="2">
    <source>
        <dbReference type="Proteomes" id="UP001174909"/>
    </source>
</evidence>
<dbReference type="AlphaFoldDB" id="A0AA35SBH6"/>
<name>A0AA35SBH6_GEOBA</name>
<proteinExistence type="predicted"/>
<comment type="caution">
    <text evidence="1">The sequence shown here is derived from an EMBL/GenBank/DDBJ whole genome shotgun (WGS) entry which is preliminary data.</text>
</comment>
<dbReference type="Proteomes" id="UP001174909">
    <property type="component" value="Unassembled WGS sequence"/>
</dbReference>
<reference evidence="1" key="1">
    <citation type="submission" date="2023-03" db="EMBL/GenBank/DDBJ databases">
        <authorList>
            <person name="Steffen K."/>
            <person name="Cardenas P."/>
        </authorList>
    </citation>
    <scope>NUCLEOTIDE SEQUENCE</scope>
</reference>
<dbReference type="EMBL" id="CASHTH010002155">
    <property type="protein sequence ID" value="CAI8025506.1"/>
    <property type="molecule type" value="Genomic_DNA"/>
</dbReference>
<accession>A0AA35SBH6</accession>
<gene>
    <name evidence="1" type="ORF">GBAR_LOCUS14731</name>
</gene>
<keyword evidence="2" id="KW-1185">Reference proteome</keyword>
<protein>
    <submittedName>
        <fullName evidence="1">Uncharacterized protein</fullName>
    </submittedName>
</protein>
<organism evidence="1 2">
    <name type="scientific">Geodia barretti</name>
    <name type="common">Barrett's horny sponge</name>
    <dbReference type="NCBI Taxonomy" id="519541"/>
    <lineage>
        <taxon>Eukaryota</taxon>
        <taxon>Metazoa</taxon>
        <taxon>Porifera</taxon>
        <taxon>Demospongiae</taxon>
        <taxon>Heteroscleromorpha</taxon>
        <taxon>Tetractinellida</taxon>
        <taxon>Astrophorina</taxon>
        <taxon>Geodiidae</taxon>
        <taxon>Geodia</taxon>
    </lineage>
</organism>